<keyword evidence="3" id="KW-0812">Transmembrane</keyword>
<evidence type="ECO:0000256" key="2">
    <source>
        <dbReference type="SAM" id="MobiDB-lite"/>
    </source>
</evidence>
<protein>
    <submittedName>
        <fullName evidence="4">Uncharacterized protein</fullName>
    </submittedName>
</protein>
<dbReference type="Proteomes" id="UP000607397">
    <property type="component" value="Unassembled WGS sequence"/>
</dbReference>
<evidence type="ECO:0000313" key="4">
    <source>
        <dbReference type="EMBL" id="NCJ06377.1"/>
    </source>
</evidence>
<reference evidence="4" key="1">
    <citation type="submission" date="2019-12" db="EMBL/GenBank/DDBJ databases">
        <title>High-Quality draft genome sequences of three cyanobacteria isolated from the limestone walls of the Old Cathedral of Coimbra.</title>
        <authorList>
            <person name="Tiago I."/>
            <person name="Soares F."/>
            <person name="Portugal A."/>
        </authorList>
    </citation>
    <scope>NUCLEOTIDE SEQUENCE [LARGE SCALE GENOMIC DNA]</scope>
    <source>
        <strain evidence="4">C</strain>
    </source>
</reference>
<name>A0A8K1ZYV8_9CYAN</name>
<keyword evidence="5" id="KW-1185">Reference proteome</keyword>
<dbReference type="RefSeq" id="WP_161824857.1">
    <property type="nucleotide sequence ID" value="NZ_WVIC01000012.1"/>
</dbReference>
<sequence length="383" mass="43182">MKTKIWLTTASAALLISGGWLGVELLAEKRIGNALPDSVTQRIEFDSLSAVAIESLDAPQNLQETIVIAQNDPSVGELETEDNQTPSDDIPPEINQGNNPALPEISEPETGTEIQAQPESSGISIVNILLLLTAIILLILGFWIYDKRIRSNISELTDLFKKDLNKLNDKINSQKFNNDRENSNINSHLISLQSTLSSHQSQLDSLQQRIDQLDADLINRIHYQQPTTPQSVKGFNKQSTYYPPGNQPYFHTKEKVQRDVEIINAFNQNNIRFFNNQKINPVRLTQATHRGFHDAGANRIWEFELEQNGNERGEFLIIEDQEESWLIPNLFRSSAYRSIVDNSALFSLKSQSGSNINLISPAKVQLMSPGVWRLINYGEAEIY</sequence>
<keyword evidence="3" id="KW-0472">Membrane</keyword>
<dbReference type="AlphaFoldDB" id="A0A8K1ZYV8"/>
<dbReference type="EMBL" id="WVIC01000012">
    <property type="protein sequence ID" value="NCJ06377.1"/>
    <property type="molecule type" value="Genomic_DNA"/>
</dbReference>
<evidence type="ECO:0000256" key="3">
    <source>
        <dbReference type="SAM" id="Phobius"/>
    </source>
</evidence>
<keyword evidence="1" id="KW-0175">Coiled coil</keyword>
<evidence type="ECO:0000256" key="1">
    <source>
        <dbReference type="SAM" id="Coils"/>
    </source>
</evidence>
<gene>
    <name evidence="4" type="ORF">GS597_07605</name>
</gene>
<evidence type="ECO:0000313" key="5">
    <source>
        <dbReference type="Proteomes" id="UP000607397"/>
    </source>
</evidence>
<feature type="transmembrane region" description="Helical" evidence="3">
    <location>
        <begin position="125"/>
        <end position="145"/>
    </location>
</feature>
<organism evidence="4 5">
    <name type="scientific">Petrachloros mirabilis ULC683</name>
    <dbReference type="NCBI Taxonomy" id="2781853"/>
    <lineage>
        <taxon>Bacteria</taxon>
        <taxon>Bacillati</taxon>
        <taxon>Cyanobacteriota</taxon>
        <taxon>Cyanophyceae</taxon>
        <taxon>Synechococcales</taxon>
        <taxon>Petrachlorosaceae</taxon>
        <taxon>Petrachloros</taxon>
        <taxon>Petrachloros mirabilis</taxon>
    </lineage>
</organism>
<accession>A0A8K1ZYV8</accession>
<proteinExistence type="predicted"/>
<keyword evidence="3" id="KW-1133">Transmembrane helix</keyword>
<feature type="region of interest" description="Disordered" evidence="2">
    <location>
        <begin position="73"/>
        <end position="93"/>
    </location>
</feature>
<feature type="coiled-coil region" evidence="1">
    <location>
        <begin position="189"/>
        <end position="216"/>
    </location>
</feature>
<comment type="caution">
    <text evidence="4">The sequence shown here is derived from an EMBL/GenBank/DDBJ whole genome shotgun (WGS) entry which is preliminary data.</text>
</comment>